<proteinExistence type="predicted"/>
<accession>A0A2Z7B739</accession>
<gene>
    <name evidence="2" type="ORF">F511_40831</name>
</gene>
<keyword evidence="3" id="KW-1185">Reference proteome</keyword>
<dbReference type="EMBL" id="KV010375">
    <property type="protein sequence ID" value="KZV27687.1"/>
    <property type="molecule type" value="Genomic_DNA"/>
</dbReference>
<organism evidence="2 3">
    <name type="scientific">Dorcoceras hygrometricum</name>
    <dbReference type="NCBI Taxonomy" id="472368"/>
    <lineage>
        <taxon>Eukaryota</taxon>
        <taxon>Viridiplantae</taxon>
        <taxon>Streptophyta</taxon>
        <taxon>Embryophyta</taxon>
        <taxon>Tracheophyta</taxon>
        <taxon>Spermatophyta</taxon>
        <taxon>Magnoliopsida</taxon>
        <taxon>eudicotyledons</taxon>
        <taxon>Gunneridae</taxon>
        <taxon>Pentapetalae</taxon>
        <taxon>asterids</taxon>
        <taxon>lamiids</taxon>
        <taxon>Lamiales</taxon>
        <taxon>Gesneriaceae</taxon>
        <taxon>Didymocarpoideae</taxon>
        <taxon>Trichosporeae</taxon>
        <taxon>Loxocarpinae</taxon>
        <taxon>Dorcoceras</taxon>
    </lineage>
</organism>
<feature type="region of interest" description="Disordered" evidence="1">
    <location>
        <begin position="142"/>
        <end position="165"/>
    </location>
</feature>
<sequence>MGKSEIVISAFSKKNWQNGVISCWKLAVEAEEKEFQKSSLQRVRGTLGDKEFIVKKEDNDKKGIKLFEPTPDIKEAFYYQDLIQVYRFEDKPSYESIYEEEEILVKKDLMENQSQNPTDEEVFHHERMKTCPISSDRKILRKFRPKKQKMSPGLQGLQKGNGDPS</sequence>
<dbReference type="Proteomes" id="UP000250235">
    <property type="component" value="Unassembled WGS sequence"/>
</dbReference>
<name>A0A2Z7B739_9LAMI</name>
<protein>
    <submittedName>
        <fullName evidence="2">Zinc finger CCCH domain-containing protein 66</fullName>
    </submittedName>
</protein>
<evidence type="ECO:0000313" key="2">
    <source>
        <dbReference type="EMBL" id="KZV27687.1"/>
    </source>
</evidence>
<evidence type="ECO:0000313" key="3">
    <source>
        <dbReference type="Proteomes" id="UP000250235"/>
    </source>
</evidence>
<reference evidence="2 3" key="1">
    <citation type="journal article" date="2015" name="Proc. Natl. Acad. Sci. U.S.A.">
        <title>The resurrection genome of Boea hygrometrica: A blueprint for survival of dehydration.</title>
        <authorList>
            <person name="Xiao L."/>
            <person name="Yang G."/>
            <person name="Zhang L."/>
            <person name="Yang X."/>
            <person name="Zhao S."/>
            <person name="Ji Z."/>
            <person name="Zhou Q."/>
            <person name="Hu M."/>
            <person name="Wang Y."/>
            <person name="Chen M."/>
            <person name="Xu Y."/>
            <person name="Jin H."/>
            <person name="Xiao X."/>
            <person name="Hu G."/>
            <person name="Bao F."/>
            <person name="Hu Y."/>
            <person name="Wan P."/>
            <person name="Li L."/>
            <person name="Deng X."/>
            <person name="Kuang T."/>
            <person name="Xiang C."/>
            <person name="Zhu J.K."/>
            <person name="Oliver M.J."/>
            <person name="He Y."/>
        </authorList>
    </citation>
    <scope>NUCLEOTIDE SEQUENCE [LARGE SCALE GENOMIC DNA]</scope>
    <source>
        <strain evidence="3">cv. XS01</strain>
    </source>
</reference>
<dbReference type="AlphaFoldDB" id="A0A2Z7B739"/>
<evidence type="ECO:0000256" key="1">
    <source>
        <dbReference type="SAM" id="MobiDB-lite"/>
    </source>
</evidence>